<organism evidence="2 3">
    <name type="scientific">Fodinibius salsisoli</name>
    <dbReference type="NCBI Taxonomy" id="2820877"/>
    <lineage>
        <taxon>Bacteria</taxon>
        <taxon>Pseudomonadati</taxon>
        <taxon>Balneolota</taxon>
        <taxon>Balneolia</taxon>
        <taxon>Balneolales</taxon>
        <taxon>Balneolaceae</taxon>
        <taxon>Fodinibius</taxon>
    </lineage>
</organism>
<name>A0ABT3PIK1_9BACT</name>
<keyword evidence="3" id="KW-1185">Reference proteome</keyword>
<protein>
    <submittedName>
        <fullName evidence="2">Uncharacterized protein</fullName>
    </submittedName>
</protein>
<reference evidence="2 3" key="1">
    <citation type="submission" date="2021-03" db="EMBL/GenBank/DDBJ databases">
        <title>Aliifodinibius sp. nov., a new bacterium isolated from saline soil.</title>
        <authorList>
            <person name="Galisteo C."/>
            <person name="De La Haba R."/>
            <person name="Sanchez-Porro C."/>
            <person name="Ventosa A."/>
        </authorList>
    </citation>
    <scope>NUCLEOTIDE SEQUENCE [LARGE SCALE GENOMIC DNA]</scope>
    <source>
        <strain evidence="2 3">1BSP15-2V2</strain>
    </source>
</reference>
<comment type="caution">
    <text evidence="2">The sequence shown here is derived from an EMBL/GenBank/DDBJ whole genome shotgun (WGS) entry which is preliminary data.</text>
</comment>
<keyword evidence="1" id="KW-1133">Transmembrane helix</keyword>
<dbReference type="Proteomes" id="UP001207918">
    <property type="component" value="Unassembled WGS sequence"/>
</dbReference>
<dbReference type="RefSeq" id="WP_265764407.1">
    <property type="nucleotide sequence ID" value="NZ_JAGGJA010000001.1"/>
</dbReference>
<accession>A0ABT3PIK1</accession>
<keyword evidence="1" id="KW-0472">Membrane</keyword>
<feature type="transmembrane region" description="Helical" evidence="1">
    <location>
        <begin position="71"/>
        <end position="89"/>
    </location>
</feature>
<evidence type="ECO:0000313" key="3">
    <source>
        <dbReference type="Proteomes" id="UP001207918"/>
    </source>
</evidence>
<dbReference type="EMBL" id="JAGGJA010000001">
    <property type="protein sequence ID" value="MCW9705746.1"/>
    <property type="molecule type" value="Genomic_DNA"/>
</dbReference>
<evidence type="ECO:0000313" key="2">
    <source>
        <dbReference type="EMBL" id="MCW9705746.1"/>
    </source>
</evidence>
<proteinExistence type="predicted"/>
<feature type="transmembrane region" description="Helical" evidence="1">
    <location>
        <begin position="31"/>
        <end position="51"/>
    </location>
</feature>
<sequence>MQNKPRKVTQKDLPLTIKNVSAVKKATIQEYVGYAILGIGGVVLLTGILTLLFGPSSLRIGLGGPTFTEFILLYPGPIASIGFFLVFAGSQVSSHAFDRVQQYVEDNYILHDEYNKPATDAIIAAAPSPKSDNSLTLHYLAVDNKPDTANANQPA</sequence>
<evidence type="ECO:0000256" key="1">
    <source>
        <dbReference type="SAM" id="Phobius"/>
    </source>
</evidence>
<gene>
    <name evidence="2" type="ORF">J6I44_02715</name>
</gene>
<keyword evidence="1" id="KW-0812">Transmembrane</keyword>